<dbReference type="Proteomes" id="UP001207468">
    <property type="component" value="Unassembled WGS sequence"/>
</dbReference>
<dbReference type="EMBL" id="JAGFNK010000047">
    <property type="protein sequence ID" value="KAI9510176.1"/>
    <property type="molecule type" value="Genomic_DNA"/>
</dbReference>
<sequence length="445" mass="47633">MDDSLLHQHASIAAVRVDGAKNTRRSFLASLVYPNLPHPSPHSSFESVLRATRDIGHYLVQSDLFQSVHARLEPSADPAAKPGDVNVVFSTRERPRFFLKTSTEVGNSEGNASATSRIRNVFGGGETFEANVSFGTKTRRSFHATFTAPLTRTLDTHGELSVFALDRDNTSYMSATETLRGARAVIRRGAVGARAGQTEFGYEAMLRHIGGLKPTASLSVRTAAGISTKSSLFHTWTRDTRDHPILGTRGARVQLRHELAGVGGGAAFYKAEGSLHASRVLHSGLLLSLGARAGFLHPLNDADGSTAPTLSDRFQLGGPTNLRMFRANSLGPRDNVDSLGGDVFWAVGASLITHLPLKPHWPVKTHAFLNAGQLEPLHRHEGGASSSLRSSVSAALSQPSVSAGVGLIYLFDPVRVELNFGVPLIARASDGTRKGVQVGIGLEFL</sequence>
<gene>
    <name evidence="1" type="ORF">F5148DRAFT_977188</name>
</gene>
<reference evidence="1" key="1">
    <citation type="submission" date="2021-03" db="EMBL/GenBank/DDBJ databases">
        <title>Evolutionary priming and transition to the ectomycorrhizal habit in an iconic lineage of mushroom-forming fungi: is preadaptation a requirement?</title>
        <authorList>
            <consortium name="DOE Joint Genome Institute"/>
            <person name="Looney B.P."/>
            <person name="Miyauchi S."/>
            <person name="Morin E."/>
            <person name="Drula E."/>
            <person name="Courty P.E."/>
            <person name="Chicoki N."/>
            <person name="Fauchery L."/>
            <person name="Kohler A."/>
            <person name="Kuo A."/>
            <person name="LaButti K."/>
            <person name="Pangilinan J."/>
            <person name="Lipzen A."/>
            <person name="Riley R."/>
            <person name="Andreopoulos W."/>
            <person name="He G."/>
            <person name="Johnson J."/>
            <person name="Barry K.W."/>
            <person name="Grigoriev I.V."/>
            <person name="Nagy L."/>
            <person name="Hibbett D."/>
            <person name="Henrissat B."/>
            <person name="Matheny P.B."/>
            <person name="Labbe J."/>
            <person name="Martin A.F."/>
        </authorList>
    </citation>
    <scope>NUCLEOTIDE SEQUENCE</scope>
    <source>
        <strain evidence="1">BPL698</strain>
    </source>
</reference>
<organism evidence="1 2">
    <name type="scientific">Russula earlei</name>
    <dbReference type="NCBI Taxonomy" id="71964"/>
    <lineage>
        <taxon>Eukaryota</taxon>
        <taxon>Fungi</taxon>
        <taxon>Dikarya</taxon>
        <taxon>Basidiomycota</taxon>
        <taxon>Agaricomycotina</taxon>
        <taxon>Agaricomycetes</taxon>
        <taxon>Russulales</taxon>
        <taxon>Russulaceae</taxon>
        <taxon>Russula</taxon>
    </lineage>
</organism>
<keyword evidence="2" id="KW-1185">Reference proteome</keyword>
<evidence type="ECO:0000313" key="2">
    <source>
        <dbReference type="Proteomes" id="UP001207468"/>
    </source>
</evidence>
<proteinExistence type="predicted"/>
<comment type="caution">
    <text evidence="1">The sequence shown here is derived from an EMBL/GenBank/DDBJ whole genome shotgun (WGS) entry which is preliminary data.</text>
</comment>
<protein>
    <submittedName>
        <fullName evidence="1">Surface antigen-domain-containing protein</fullName>
    </submittedName>
</protein>
<accession>A0ACC0UEY0</accession>
<evidence type="ECO:0000313" key="1">
    <source>
        <dbReference type="EMBL" id="KAI9510176.1"/>
    </source>
</evidence>
<name>A0ACC0UEY0_9AGAM</name>